<dbReference type="PANTHER" id="PTHR33734">
    <property type="entry name" value="LYSM DOMAIN-CONTAINING GPI-ANCHORED PROTEIN 2"/>
    <property type="match status" value="1"/>
</dbReference>
<dbReference type="Pfam" id="PF01476">
    <property type="entry name" value="LysM"/>
    <property type="match status" value="5"/>
</dbReference>
<dbReference type="InterPro" id="IPR036365">
    <property type="entry name" value="PGBD-like_sf"/>
</dbReference>
<evidence type="ECO:0000256" key="5">
    <source>
        <dbReference type="ARBA" id="ARBA00022801"/>
    </source>
</evidence>
<keyword evidence="7" id="KW-0961">Cell wall biogenesis/degradation</keyword>
<feature type="domain" description="LysM" evidence="8">
    <location>
        <begin position="104"/>
        <end position="147"/>
    </location>
</feature>
<dbReference type="SMART" id="SM00257">
    <property type="entry name" value="LysM"/>
    <property type="match status" value="5"/>
</dbReference>
<dbReference type="Gene3D" id="3.10.350.10">
    <property type="entry name" value="LysM domain"/>
    <property type="match status" value="5"/>
</dbReference>
<evidence type="ECO:0000256" key="2">
    <source>
        <dbReference type="ARBA" id="ARBA00022670"/>
    </source>
</evidence>
<evidence type="ECO:0000256" key="1">
    <source>
        <dbReference type="ARBA" id="ARBA00007074"/>
    </source>
</evidence>
<dbReference type="RefSeq" id="WP_207981031.1">
    <property type="nucleotide sequence ID" value="NZ_JAGDEL010000020.1"/>
</dbReference>
<dbReference type="InterPro" id="IPR000064">
    <property type="entry name" value="NLP_P60_dom"/>
</dbReference>
<dbReference type="InterPro" id="IPR036779">
    <property type="entry name" value="LysM_dom_sf"/>
</dbReference>
<dbReference type="InterPro" id="IPR038765">
    <property type="entry name" value="Papain-like_cys_pep_sf"/>
</dbReference>
<name>A0ABS3N741_9BACI</name>
<evidence type="ECO:0000259" key="8">
    <source>
        <dbReference type="PROSITE" id="PS51782"/>
    </source>
</evidence>
<feature type="domain" description="LysM" evidence="8">
    <location>
        <begin position="286"/>
        <end position="329"/>
    </location>
</feature>
<dbReference type="Pfam" id="PF00877">
    <property type="entry name" value="NLPC_P60"/>
    <property type="match status" value="1"/>
</dbReference>
<dbReference type="EMBL" id="JAGDEL010000020">
    <property type="protein sequence ID" value="MBO1514101.1"/>
    <property type="molecule type" value="Genomic_DNA"/>
</dbReference>
<dbReference type="InterPro" id="IPR018392">
    <property type="entry name" value="LysM"/>
</dbReference>
<dbReference type="SUPFAM" id="SSF54001">
    <property type="entry name" value="Cysteine proteinases"/>
    <property type="match status" value="1"/>
</dbReference>
<keyword evidence="3" id="KW-0732">Signal</keyword>
<dbReference type="Pfam" id="PF01471">
    <property type="entry name" value="PG_binding_1"/>
    <property type="match status" value="1"/>
</dbReference>
<dbReference type="Proteomes" id="UP000663981">
    <property type="component" value="Unassembled WGS sequence"/>
</dbReference>
<dbReference type="SUPFAM" id="SSF54106">
    <property type="entry name" value="LysM domain"/>
    <property type="match status" value="5"/>
</dbReference>
<evidence type="ECO:0000256" key="3">
    <source>
        <dbReference type="ARBA" id="ARBA00022729"/>
    </source>
</evidence>
<dbReference type="CDD" id="cd00118">
    <property type="entry name" value="LysM"/>
    <property type="match status" value="5"/>
</dbReference>
<sequence>MDIEQRYELRKLDPQKDEFALVLYLDDQLTEFAEELGRVPKVTKSITLTASQIVKEKYPNIKVTIVKVILGGLVVASIPLSSKTSSVQAEELNATTQTEQGNTIFYQVSSGDTLWNLSVRYGTSVDYIRQANHLSSDVLQLNQRLIIPKTIHTVATGDYLTVLAKKYSTTVAAIKEANNLVDDTTRLGQTLIIPILIGANTNETTQSITQQPTQSHATTYSVVSGDSLSVIAKRFGTTVEALRSANHLTSDLIRIGQTLIIPSSGNNGTDTVPTPAPTEAPTTSGIKYTVVAGDSLWGIASRYNISLDAIRSSNNLETDQLKIGQILIIPKDGEGASAPIVQPAPTTNTNNISYTIVSGDSLSVIAKRYNTTVEQIKQVNQLTSDTIRVGQVLTIPNSQGATNGETVPPTSVNTSLQTVQKNLQTLGYYAVPTMTGSYDTATTQAIKTFQGDYGLAISGKVDQATNTAIEHAIVKKSLIKDTRNYLGVPYLWGGTTPSGFDCSGFVYYMFNQHGIDNSRNTSAGLYKTGTAIARNQLQPGDLVFFAVNTSGTITHVGFYMGDNQFISATSSKGIAAYSMDNSYWGKYYVGAKRVY</sequence>
<keyword evidence="5" id="KW-0378">Hydrolase</keyword>
<evidence type="ECO:0000256" key="6">
    <source>
        <dbReference type="ARBA" id="ARBA00022807"/>
    </source>
</evidence>
<feature type="domain" description="NlpC/P60" evidence="9">
    <location>
        <begin position="472"/>
        <end position="595"/>
    </location>
</feature>
<keyword evidence="6" id="KW-0788">Thiol protease</keyword>
<dbReference type="PROSITE" id="PS51935">
    <property type="entry name" value="NLPC_P60"/>
    <property type="match status" value="1"/>
</dbReference>
<evidence type="ECO:0000259" key="9">
    <source>
        <dbReference type="PROSITE" id="PS51935"/>
    </source>
</evidence>
<dbReference type="InterPro" id="IPR036366">
    <property type="entry name" value="PGBDSf"/>
</dbReference>
<dbReference type="InterPro" id="IPR002477">
    <property type="entry name" value="Peptidoglycan-bd-like"/>
</dbReference>
<dbReference type="PROSITE" id="PS51782">
    <property type="entry name" value="LYSM"/>
    <property type="match status" value="5"/>
</dbReference>
<evidence type="ECO:0000313" key="11">
    <source>
        <dbReference type="Proteomes" id="UP000663981"/>
    </source>
</evidence>
<proteinExistence type="inferred from homology"/>
<organism evidence="10 11">
    <name type="scientific">Metabacillus bambusae</name>
    <dbReference type="NCBI Taxonomy" id="2795218"/>
    <lineage>
        <taxon>Bacteria</taxon>
        <taxon>Bacillati</taxon>
        <taxon>Bacillota</taxon>
        <taxon>Bacilli</taxon>
        <taxon>Bacillales</taxon>
        <taxon>Bacillaceae</taxon>
        <taxon>Metabacillus</taxon>
    </lineage>
</organism>
<evidence type="ECO:0000256" key="4">
    <source>
        <dbReference type="ARBA" id="ARBA00022737"/>
    </source>
</evidence>
<reference evidence="10 11" key="1">
    <citation type="submission" date="2021-03" db="EMBL/GenBank/DDBJ databases">
        <title>Whole genome sequence of Metabacillus bambusae BG109.</title>
        <authorList>
            <person name="Jeong J.W."/>
        </authorList>
    </citation>
    <scope>NUCLEOTIDE SEQUENCE [LARGE SCALE GENOMIC DNA]</scope>
    <source>
        <strain evidence="10 11">BG109</strain>
    </source>
</reference>
<gene>
    <name evidence="10" type="ORF">I7822_20980</name>
</gene>
<evidence type="ECO:0000256" key="7">
    <source>
        <dbReference type="ARBA" id="ARBA00023316"/>
    </source>
</evidence>
<dbReference type="Gene3D" id="3.90.1720.10">
    <property type="entry name" value="endopeptidase domain like (from Nostoc punctiforme)"/>
    <property type="match status" value="1"/>
</dbReference>
<evidence type="ECO:0000313" key="10">
    <source>
        <dbReference type="EMBL" id="MBO1514101.1"/>
    </source>
</evidence>
<keyword evidence="11" id="KW-1185">Reference proteome</keyword>
<dbReference type="SUPFAM" id="SSF47090">
    <property type="entry name" value="PGBD-like"/>
    <property type="match status" value="1"/>
</dbReference>
<accession>A0ABS3N741</accession>
<feature type="domain" description="LysM" evidence="8">
    <location>
        <begin position="150"/>
        <end position="193"/>
    </location>
</feature>
<comment type="similarity">
    <text evidence="1">Belongs to the peptidase C40 family.</text>
</comment>
<keyword evidence="4" id="KW-0677">Repeat</keyword>
<keyword evidence="2" id="KW-0645">Protease</keyword>
<comment type="caution">
    <text evidence="10">The sequence shown here is derived from an EMBL/GenBank/DDBJ whole genome shotgun (WGS) entry which is preliminary data.</text>
</comment>
<protein>
    <submittedName>
        <fullName evidence="10">LysM peptidoglycan-binding domain-containing protein</fullName>
    </submittedName>
</protein>
<feature type="domain" description="LysM" evidence="8">
    <location>
        <begin position="218"/>
        <end position="261"/>
    </location>
</feature>
<feature type="domain" description="LysM" evidence="8">
    <location>
        <begin position="352"/>
        <end position="395"/>
    </location>
</feature>
<dbReference type="Gene3D" id="1.10.101.10">
    <property type="entry name" value="PGBD-like superfamily/PGBD"/>
    <property type="match status" value="1"/>
</dbReference>
<dbReference type="PANTHER" id="PTHR33734:SF22">
    <property type="entry name" value="MEMBRANE-BOUND LYTIC MUREIN TRANSGLYCOSYLASE D"/>
    <property type="match status" value="1"/>
</dbReference>